<comment type="caution">
    <text evidence="1">The sequence shown here is derived from an EMBL/GenBank/DDBJ whole genome shotgun (WGS) entry which is preliminary data.</text>
</comment>
<accession>A0ABY2BY02</accession>
<protein>
    <recommendedName>
        <fullName evidence="3">Alkylhydroperoxidase family enzyme</fullName>
    </recommendedName>
</protein>
<evidence type="ECO:0008006" key="3">
    <source>
        <dbReference type="Google" id="ProtNLM"/>
    </source>
</evidence>
<evidence type="ECO:0000313" key="2">
    <source>
        <dbReference type="Proteomes" id="UP000295818"/>
    </source>
</evidence>
<dbReference type="InterPro" id="IPR029032">
    <property type="entry name" value="AhpD-like"/>
</dbReference>
<organism evidence="1 2">
    <name type="scientific">Kribbella orskensis</name>
    <dbReference type="NCBI Taxonomy" id="2512216"/>
    <lineage>
        <taxon>Bacteria</taxon>
        <taxon>Bacillati</taxon>
        <taxon>Actinomycetota</taxon>
        <taxon>Actinomycetes</taxon>
        <taxon>Propionibacteriales</taxon>
        <taxon>Kribbellaceae</taxon>
        <taxon>Kribbella</taxon>
    </lineage>
</organism>
<dbReference type="RefSeq" id="WP_132187016.1">
    <property type="nucleotide sequence ID" value="NZ_SLWM01000001.1"/>
</dbReference>
<keyword evidence="2" id="KW-1185">Reference proteome</keyword>
<dbReference type="Gene3D" id="1.20.1290.10">
    <property type="entry name" value="AhpD-like"/>
    <property type="match status" value="1"/>
</dbReference>
<name>A0ABY2BY02_9ACTN</name>
<dbReference type="EMBL" id="SLWM01000001">
    <property type="protein sequence ID" value="TCO32033.1"/>
    <property type="molecule type" value="Genomic_DNA"/>
</dbReference>
<evidence type="ECO:0000313" key="1">
    <source>
        <dbReference type="EMBL" id="TCO32033.1"/>
    </source>
</evidence>
<sequence>MTSALRRLDYEQLDASLQEALGPKVRRLGYLGEFFAVAGHQPAAMLAFHEFTEALKRALPPELAEVVALTAAAELGSDYERCQHERLAVSLGFGLAWIAAAEGREGSDPSFLSDEARCTRDLVLAILADRGHEAGVQVDVAIEQLGEEQTVAVLLLIGRSVAHGFVSNSTGLTAPVPSVFDGAAVVTAS</sequence>
<gene>
    <name evidence="1" type="ORF">EV644_101676</name>
</gene>
<reference evidence="1 2" key="1">
    <citation type="journal article" date="2015" name="Stand. Genomic Sci.">
        <title>Genomic Encyclopedia of Bacterial and Archaeal Type Strains, Phase III: the genomes of soil and plant-associated and newly described type strains.</title>
        <authorList>
            <person name="Whitman W.B."/>
            <person name="Woyke T."/>
            <person name="Klenk H.P."/>
            <person name="Zhou Y."/>
            <person name="Lilburn T.G."/>
            <person name="Beck B.J."/>
            <person name="De Vos P."/>
            <person name="Vandamme P."/>
            <person name="Eisen J.A."/>
            <person name="Garrity G."/>
            <person name="Hugenholtz P."/>
            <person name="Kyrpides N.C."/>
        </authorList>
    </citation>
    <scope>NUCLEOTIDE SEQUENCE [LARGE SCALE GENOMIC DNA]</scope>
    <source>
        <strain evidence="1 2">VKM Ac-2538</strain>
    </source>
</reference>
<dbReference type="Proteomes" id="UP000295818">
    <property type="component" value="Unassembled WGS sequence"/>
</dbReference>
<proteinExistence type="predicted"/>
<dbReference type="SUPFAM" id="SSF69118">
    <property type="entry name" value="AhpD-like"/>
    <property type="match status" value="1"/>
</dbReference>